<feature type="transmembrane region" description="Helical" evidence="10">
    <location>
        <begin position="63"/>
        <end position="88"/>
    </location>
</feature>
<keyword evidence="4" id="KW-1003">Cell membrane</keyword>
<keyword evidence="5 10" id="KW-0812">Transmembrane</keyword>
<feature type="transmembrane region" description="Helical" evidence="10">
    <location>
        <begin position="386"/>
        <end position="408"/>
    </location>
</feature>
<proteinExistence type="predicted"/>
<accession>A0A1F7WUT9</accession>
<name>A0A1F7WUT9_9BACT</name>
<gene>
    <name evidence="11" type="ORF">A2008_03980</name>
</gene>
<evidence type="ECO:0000256" key="7">
    <source>
        <dbReference type="ARBA" id="ARBA00023065"/>
    </source>
</evidence>
<evidence type="ECO:0000256" key="9">
    <source>
        <dbReference type="ARBA" id="ARBA00031636"/>
    </source>
</evidence>
<sequence length="420" mass="44927">MLLKMLIGVVDKVMVGQLGESAIAGVGVAEQLVFFLLMLFSSISAGVNALASQCVGAGRFERLRPIFGSAMTAGFVSAIFFNAVFYIYPGELLALLGANAEIAAAGTVYLKITSFSIVSITLTFMMTAVFRAFADNKTPMYASLAAIVINTALAFIFIFGMKLGVAGAGFAALTARLSELFIMAYLFERRKARTTLSIRDSFSFDKKMSGEIFRLGWPVTLDMLVWQLAAVASTLMILKLGTASAGANEVIKMMQGVALMPVVGIAMAASSLVGQSLGRGDFDGAKRLAARILSVSFILALFISILTALFAHKIPAIFNFSAETCSLAAGSILIICAFQALFVFNICIPNILRTGGDSRAIVYISGSSMWLAGIPLAYLLGIKYGFGLYGVIIGANIGETIKSVFFYLRFRRGVWIKKLI</sequence>
<feature type="transmembrane region" description="Helical" evidence="10">
    <location>
        <begin position="327"/>
        <end position="348"/>
    </location>
</feature>
<dbReference type="GO" id="GO:0015297">
    <property type="term" value="F:antiporter activity"/>
    <property type="evidence" value="ECO:0007669"/>
    <property type="project" value="UniProtKB-KW"/>
</dbReference>
<evidence type="ECO:0000256" key="3">
    <source>
        <dbReference type="ARBA" id="ARBA00022449"/>
    </source>
</evidence>
<evidence type="ECO:0000256" key="10">
    <source>
        <dbReference type="SAM" id="Phobius"/>
    </source>
</evidence>
<dbReference type="GO" id="GO:0005886">
    <property type="term" value="C:plasma membrane"/>
    <property type="evidence" value="ECO:0007669"/>
    <property type="project" value="UniProtKB-SubCell"/>
</dbReference>
<evidence type="ECO:0000256" key="8">
    <source>
        <dbReference type="ARBA" id="ARBA00023136"/>
    </source>
</evidence>
<evidence type="ECO:0000256" key="2">
    <source>
        <dbReference type="ARBA" id="ARBA00022448"/>
    </source>
</evidence>
<dbReference type="Pfam" id="PF01554">
    <property type="entry name" value="MatE"/>
    <property type="match status" value="2"/>
</dbReference>
<evidence type="ECO:0000313" key="12">
    <source>
        <dbReference type="Proteomes" id="UP000178735"/>
    </source>
</evidence>
<feature type="transmembrane region" description="Helical" evidence="10">
    <location>
        <begin position="360"/>
        <end position="380"/>
    </location>
</feature>
<keyword evidence="6 10" id="KW-1133">Transmembrane helix</keyword>
<organism evidence="11 12">
    <name type="scientific">Candidatus Wallbacteria bacterium GWC2_49_35</name>
    <dbReference type="NCBI Taxonomy" id="1817813"/>
    <lineage>
        <taxon>Bacteria</taxon>
        <taxon>Candidatus Walliibacteriota</taxon>
    </lineage>
</organism>
<evidence type="ECO:0000256" key="6">
    <source>
        <dbReference type="ARBA" id="ARBA00022989"/>
    </source>
</evidence>
<evidence type="ECO:0000313" key="11">
    <source>
        <dbReference type="EMBL" id="OGM06490.1"/>
    </source>
</evidence>
<feature type="transmembrane region" description="Helical" evidence="10">
    <location>
        <begin position="215"/>
        <end position="238"/>
    </location>
</feature>
<feature type="transmembrane region" description="Helical" evidence="10">
    <location>
        <begin position="108"/>
        <end position="133"/>
    </location>
</feature>
<keyword evidence="2" id="KW-0813">Transport</keyword>
<dbReference type="PANTHER" id="PTHR43298">
    <property type="entry name" value="MULTIDRUG RESISTANCE PROTEIN NORM-RELATED"/>
    <property type="match status" value="1"/>
</dbReference>
<dbReference type="PIRSF" id="PIRSF006603">
    <property type="entry name" value="DinF"/>
    <property type="match status" value="1"/>
</dbReference>
<dbReference type="EMBL" id="MGFH01000061">
    <property type="protein sequence ID" value="OGM06490.1"/>
    <property type="molecule type" value="Genomic_DNA"/>
</dbReference>
<feature type="transmembrane region" description="Helical" evidence="10">
    <location>
        <begin position="32"/>
        <end position="51"/>
    </location>
</feature>
<dbReference type="InterPro" id="IPR048279">
    <property type="entry name" value="MdtK-like"/>
</dbReference>
<protein>
    <recommendedName>
        <fullName evidence="9">Multidrug-efflux transporter</fullName>
    </recommendedName>
</protein>
<dbReference type="PANTHER" id="PTHR43298:SF2">
    <property type="entry name" value="FMN_FAD EXPORTER YEEO-RELATED"/>
    <property type="match status" value="1"/>
</dbReference>
<dbReference type="InterPro" id="IPR002528">
    <property type="entry name" value="MATE_fam"/>
</dbReference>
<keyword evidence="7" id="KW-0406">Ion transport</keyword>
<dbReference type="Proteomes" id="UP000178735">
    <property type="component" value="Unassembled WGS sequence"/>
</dbReference>
<feature type="transmembrane region" description="Helical" evidence="10">
    <location>
        <begin position="289"/>
        <end position="311"/>
    </location>
</feature>
<dbReference type="InterPro" id="IPR050222">
    <property type="entry name" value="MATE_MdtK"/>
</dbReference>
<feature type="transmembrane region" description="Helical" evidence="10">
    <location>
        <begin position="165"/>
        <end position="187"/>
    </location>
</feature>
<keyword evidence="8 10" id="KW-0472">Membrane</keyword>
<dbReference type="GO" id="GO:0042910">
    <property type="term" value="F:xenobiotic transmembrane transporter activity"/>
    <property type="evidence" value="ECO:0007669"/>
    <property type="project" value="InterPro"/>
</dbReference>
<keyword evidence="3" id="KW-0050">Antiport</keyword>
<dbReference type="GO" id="GO:0006811">
    <property type="term" value="P:monoatomic ion transport"/>
    <property type="evidence" value="ECO:0007669"/>
    <property type="project" value="UniProtKB-KW"/>
</dbReference>
<evidence type="ECO:0000256" key="5">
    <source>
        <dbReference type="ARBA" id="ARBA00022692"/>
    </source>
</evidence>
<dbReference type="AlphaFoldDB" id="A0A1F7WUT9"/>
<dbReference type="NCBIfam" id="TIGR00797">
    <property type="entry name" value="matE"/>
    <property type="match status" value="1"/>
</dbReference>
<comment type="subcellular location">
    <subcellularLocation>
        <location evidence="1">Cell membrane</location>
        <topology evidence="1">Multi-pass membrane protein</topology>
    </subcellularLocation>
</comment>
<evidence type="ECO:0000256" key="4">
    <source>
        <dbReference type="ARBA" id="ARBA00022475"/>
    </source>
</evidence>
<feature type="transmembrane region" description="Helical" evidence="10">
    <location>
        <begin position="140"/>
        <end position="159"/>
    </location>
</feature>
<feature type="transmembrane region" description="Helical" evidence="10">
    <location>
        <begin position="258"/>
        <end position="277"/>
    </location>
</feature>
<evidence type="ECO:0000256" key="1">
    <source>
        <dbReference type="ARBA" id="ARBA00004651"/>
    </source>
</evidence>
<dbReference type="STRING" id="1817813.A2008_03980"/>
<reference evidence="11 12" key="1">
    <citation type="journal article" date="2016" name="Nat. Commun.">
        <title>Thousands of microbial genomes shed light on interconnected biogeochemical processes in an aquifer system.</title>
        <authorList>
            <person name="Anantharaman K."/>
            <person name="Brown C.T."/>
            <person name="Hug L.A."/>
            <person name="Sharon I."/>
            <person name="Castelle C.J."/>
            <person name="Probst A.J."/>
            <person name="Thomas B.C."/>
            <person name="Singh A."/>
            <person name="Wilkins M.J."/>
            <person name="Karaoz U."/>
            <person name="Brodie E.L."/>
            <person name="Williams K.H."/>
            <person name="Hubbard S.S."/>
            <person name="Banfield J.F."/>
        </authorList>
    </citation>
    <scope>NUCLEOTIDE SEQUENCE [LARGE SCALE GENOMIC DNA]</scope>
</reference>
<comment type="caution">
    <text evidence="11">The sequence shown here is derived from an EMBL/GenBank/DDBJ whole genome shotgun (WGS) entry which is preliminary data.</text>
</comment>